<dbReference type="Proteomes" id="UP000271241">
    <property type="component" value="Unassembled WGS sequence"/>
</dbReference>
<keyword evidence="1" id="KW-0175">Coiled coil</keyword>
<keyword evidence="4" id="KW-1185">Reference proteome</keyword>
<name>A0A4P9XJ09_9FUNG</name>
<reference evidence="4" key="1">
    <citation type="journal article" date="2018" name="Nat. Microbiol.">
        <title>Leveraging single-cell genomics to expand the fungal tree of life.</title>
        <authorList>
            <person name="Ahrendt S.R."/>
            <person name="Quandt C.A."/>
            <person name="Ciobanu D."/>
            <person name="Clum A."/>
            <person name="Salamov A."/>
            <person name="Andreopoulos B."/>
            <person name="Cheng J.F."/>
            <person name="Woyke T."/>
            <person name="Pelin A."/>
            <person name="Henrissat B."/>
            <person name="Reynolds N.K."/>
            <person name="Benny G.L."/>
            <person name="Smith M.E."/>
            <person name="James T.Y."/>
            <person name="Grigoriev I.V."/>
        </authorList>
    </citation>
    <scope>NUCLEOTIDE SEQUENCE [LARGE SCALE GENOMIC DNA]</scope>
    <source>
        <strain evidence="4">RSA 1356</strain>
    </source>
</reference>
<accession>A0A4P9XJ09</accession>
<feature type="region of interest" description="Disordered" evidence="2">
    <location>
        <begin position="123"/>
        <end position="150"/>
    </location>
</feature>
<gene>
    <name evidence="3" type="ORF">THASP1DRAFT_26278</name>
</gene>
<proteinExistence type="predicted"/>
<evidence type="ECO:0000313" key="4">
    <source>
        <dbReference type="Proteomes" id="UP000271241"/>
    </source>
</evidence>
<evidence type="ECO:0000313" key="3">
    <source>
        <dbReference type="EMBL" id="RKP05180.1"/>
    </source>
</evidence>
<feature type="coiled-coil region" evidence="1">
    <location>
        <begin position="80"/>
        <end position="111"/>
    </location>
</feature>
<protein>
    <submittedName>
        <fullName evidence="3">Uncharacterized protein</fullName>
    </submittedName>
</protein>
<dbReference type="EMBL" id="KZ993230">
    <property type="protein sequence ID" value="RKP05180.1"/>
    <property type="molecule type" value="Genomic_DNA"/>
</dbReference>
<organism evidence="3 4">
    <name type="scientific">Thamnocephalis sphaerospora</name>
    <dbReference type="NCBI Taxonomy" id="78915"/>
    <lineage>
        <taxon>Eukaryota</taxon>
        <taxon>Fungi</taxon>
        <taxon>Fungi incertae sedis</taxon>
        <taxon>Zoopagomycota</taxon>
        <taxon>Zoopagomycotina</taxon>
        <taxon>Zoopagomycetes</taxon>
        <taxon>Zoopagales</taxon>
        <taxon>Sigmoideomycetaceae</taxon>
        <taxon>Thamnocephalis</taxon>
    </lineage>
</organism>
<dbReference type="AlphaFoldDB" id="A0A4P9XJ09"/>
<sequence length="246" mass="27241">MAARLTDLYAHEDPVADAQKPLAGDDEVAQRVETADAQHVLLSPRRRPSSHSTQRARRRPGVLGALRLWVRRQHGARPSAEALRESEERAREALERLLAQEQQDASELTTEQLGTLTDDSEYTRRQRRTKGRHWPFDGCEGPVHHPLTRQTTGKVAQTATNVTNEQANQITTPASRRFRPWVLPCAMQPYMRATAGGCNGQSMDAVAMAAKLHGATCGLSICRSHMQHMGPRASTVSTPCSRSHSL</sequence>
<evidence type="ECO:0000256" key="1">
    <source>
        <dbReference type="SAM" id="Coils"/>
    </source>
</evidence>
<evidence type="ECO:0000256" key="2">
    <source>
        <dbReference type="SAM" id="MobiDB-lite"/>
    </source>
</evidence>